<organism evidence="2 3">
    <name type="scientific">Tigriopus californicus</name>
    <name type="common">Marine copepod</name>
    <dbReference type="NCBI Taxonomy" id="6832"/>
    <lineage>
        <taxon>Eukaryota</taxon>
        <taxon>Metazoa</taxon>
        <taxon>Ecdysozoa</taxon>
        <taxon>Arthropoda</taxon>
        <taxon>Crustacea</taxon>
        <taxon>Multicrustacea</taxon>
        <taxon>Hexanauplia</taxon>
        <taxon>Copepoda</taxon>
        <taxon>Harpacticoida</taxon>
        <taxon>Harpacticidae</taxon>
        <taxon>Tigriopus</taxon>
    </lineage>
</organism>
<name>A0A553P7C4_TIGCA</name>
<comment type="caution">
    <text evidence="2">The sequence shown here is derived from an EMBL/GenBank/DDBJ whole genome shotgun (WGS) entry which is preliminary data.</text>
</comment>
<dbReference type="CDD" id="cd20071">
    <property type="entry name" value="SET_SMYD"/>
    <property type="match status" value="1"/>
</dbReference>
<dbReference type="Gene3D" id="1.10.220.160">
    <property type="match status" value="1"/>
</dbReference>
<dbReference type="OrthoDB" id="265717at2759"/>
<evidence type="ECO:0000259" key="1">
    <source>
        <dbReference type="PROSITE" id="PS50280"/>
    </source>
</evidence>
<proteinExistence type="predicted"/>
<dbReference type="EMBL" id="VCGU01000007">
    <property type="protein sequence ID" value="TRY73591.1"/>
    <property type="molecule type" value="Genomic_DNA"/>
</dbReference>
<dbReference type="GO" id="GO:0008170">
    <property type="term" value="F:N-methyltransferase activity"/>
    <property type="evidence" value="ECO:0007669"/>
    <property type="project" value="UniProtKB-ARBA"/>
</dbReference>
<keyword evidence="3" id="KW-1185">Reference proteome</keyword>
<reference evidence="2 3" key="1">
    <citation type="journal article" date="2018" name="Nat. Ecol. Evol.">
        <title>Genomic signatures of mitonuclear coevolution across populations of Tigriopus californicus.</title>
        <authorList>
            <person name="Barreto F.S."/>
            <person name="Watson E.T."/>
            <person name="Lima T.G."/>
            <person name="Willett C.S."/>
            <person name="Edmands S."/>
            <person name="Li W."/>
            <person name="Burton R.S."/>
        </authorList>
    </citation>
    <scope>NUCLEOTIDE SEQUENCE [LARGE SCALE GENOMIC DNA]</scope>
    <source>
        <strain evidence="2 3">San Diego</strain>
    </source>
</reference>
<sequence>MLCGYCRENAQNNCSDCHLFPYCCPNHFDYHRFDGKCLPFKINYDEQKGHHMVATRNIRAMEVILEEYPLFHGPYVKSLPQCLECFKPIADLDNTLRCAGCRFPMCGPPCSESSKLHSKTECSRMAQANLEIQATNQVSRRKKKKNMEHDEELEACEENGIITFDYSVVNVLRGLELKATKPDAWIDIMRLVDHNEQRKQEGNPTWQLWMTEVIPRLEEHFPKSDIQDALRILGIGITNSANLNLRNGGRGTGLYPTFARINHRCICNTKSIKHLDQKLQVRASFPILAGEELTSQYVKPLNGTAIRKFILRSKWYFECECPRCADPTELGSYLSAFTCTECKHGTVLSKEPLNPDALWSCQNCSSESSVDHLQTYLDRCVEEVSASEPQTNLIHHYEECLHKFSTTLHPGHQILTDINSQLAILYGSPAFGGLAKMTRPELDRKIQVCHQVLDTNGKVDPGYSVWRAKMLVQMTQTKVHVATRDFKAGFINEDQLENVLREEKFLRVYLAYYQSIFMGY</sequence>
<dbReference type="GO" id="GO:0008276">
    <property type="term" value="F:protein methyltransferase activity"/>
    <property type="evidence" value="ECO:0007669"/>
    <property type="project" value="UniProtKB-ARBA"/>
</dbReference>
<dbReference type="InterPro" id="IPR001214">
    <property type="entry name" value="SET_dom"/>
</dbReference>
<gene>
    <name evidence="2" type="ORF">TCAL_11522</name>
</gene>
<dbReference type="OMA" id="QHAKFEC"/>
<evidence type="ECO:0000313" key="2">
    <source>
        <dbReference type="EMBL" id="TRY73591.1"/>
    </source>
</evidence>
<accession>A0A553P7C4</accession>
<dbReference type="Gene3D" id="2.170.270.10">
    <property type="entry name" value="SET domain"/>
    <property type="match status" value="1"/>
</dbReference>
<dbReference type="STRING" id="6832.A0A553P7C4"/>
<dbReference type="AlphaFoldDB" id="A0A553P7C4"/>
<dbReference type="PANTHER" id="PTHR46455">
    <property type="entry name" value="SET AND MYND DOMAIN CONTAINING, ARTHROPOD-SPECIFIC, MEMBER 4, ISOFORM A"/>
    <property type="match status" value="1"/>
</dbReference>
<dbReference type="PANTHER" id="PTHR46455:SF5">
    <property type="entry name" value="SET AND MYND DOMAIN CONTAINING, ARTHROPOD-SPECIFIC, MEMBER 4, ISOFORM A"/>
    <property type="match status" value="1"/>
</dbReference>
<dbReference type="SUPFAM" id="SSF82199">
    <property type="entry name" value="SET domain"/>
    <property type="match status" value="1"/>
</dbReference>
<dbReference type="GO" id="GO:0008757">
    <property type="term" value="F:S-adenosylmethionine-dependent methyltransferase activity"/>
    <property type="evidence" value="ECO:0007669"/>
    <property type="project" value="UniProtKB-ARBA"/>
</dbReference>
<evidence type="ECO:0000313" key="3">
    <source>
        <dbReference type="Proteomes" id="UP000318571"/>
    </source>
</evidence>
<dbReference type="PROSITE" id="PS50280">
    <property type="entry name" value="SET"/>
    <property type="match status" value="1"/>
</dbReference>
<dbReference type="InterPro" id="IPR046341">
    <property type="entry name" value="SET_dom_sf"/>
</dbReference>
<feature type="domain" description="SET" evidence="1">
    <location>
        <begin position="38"/>
        <end position="298"/>
    </location>
</feature>
<protein>
    <recommendedName>
        <fullName evidence="1">SET domain-containing protein</fullName>
    </recommendedName>
</protein>
<dbReference type="Gene3D" id="6.10.140.2220">
    <property type="match status" value="1"/>
</dbReference>
<dbReference type="InterPro" id="IPR053010">
    <property type="entry name" value="SET_SmydA-8"/>
</dbReference>
<dbReference type="Proteomes" id="UP000318571">
    <property type="component" value="Chromosome 3"/>
</dbReference>